<evidence type="ECO:0000256" key="3">
    <source>
        <dbReference type="ARBA" id="ARBA00023136"/>
    </source>
</evidence>
<reference evidence="4" key="1">
    <citation type="journal article" date="2023" name="G3 (Bethesda)">
        <title>Whole genome assembly and annotation of the endangered Caribbean coral Acropora cervicornis.</title>
        <authorList>
            <person name="Selwyn J.D."/>
            <person name="Vollmer S.V."/>
        </authorList>
    </citation>
    <scope>NUCLEOTIDE SEQUENCE</scope>
    <source>
        <strain evidence="4">K2</strain>
    </source>
</reference>
<keyword evidence="5" id="KW-1185">Reference proteome</keyword>
<comment type="caution">
    <text evidence="4">The sequence shown here is derived from an EMBL/GenBank/DDBJ whole genome shotgun (WGS) entry which is preliminary data.</text>
</comment>
<keyword evidence="2" id="KW-1133">Transmembrane helix</keyword>
<evidence type="ECO:0000256" key="1">
    <source>
        <dbReference type="ARBA" id="ARBA00022692"/>
    </source>
</evidence>
<dbReference type="EMBL" id="JARQWQ010000059">
    <property type="protein sequence ID" value="KAK2555919.1"/>
    <property type="molecule type" value="Genomic_DNA"/>
</dbReference>
<evidence type="ECO:0000256" key="2">
    <source>
        <dbReference type="ARBA" id="ARBA00022989"/>
    </source>
</evidence>
<dbReference type="GO" id="GO:0015293">
    <property type="term" value="F:symporter activity"/>
    <property type="evidence" value="ECO:0007669"/>
    <property type="project" value="InterPro"/>
</dbReference>
<dbReference type="Gene3D" id="1.10.3860.10">
    <property type="entry name" value="Sodium:dicarboxylate symporter"/>
    <property type="match status" value="1"/>
</dbReference>
<dbReference type="Proteomes" id="UP001249851">
    <property type="component" value="Unassembled WGS sequence"/>
</dbReference>
<keyword evidence="1" id="KW-0812">Transmembrane</keyword>
<dbReference type="AlphaFoldDB" id="A0AAD9UZP2"/>
<protein>
    <submittedName>
        <fullName evidence="4">Excitatory amino acid transporter 1</fullName>
    </submittedName>
</protein>
<gene>
    <name evidence="4" type="ORF">P5673_022189</name>
</gene>
<accession>A0AAD9UZP2</accession>
<reference evidence="4" key="2">
    <citation type="journal article" date="2023" name="Science">
        <title>Genomic signatures of disease resistance in endangered staghorn corals.</title>
        <authorList>
            <person name="Vollmer S.V."/>
            <person name="Selwyn J.D."/>
            <person name="Despard B.A."/>
            <person name="Roesel C.L."/>
        </authorList>
    </citation>
    <scope>NUCLEOTIDE SEQUENCE</scope>
    <source>
        <strain evidence="4">K2</strain>
    </source>
</reference>
<evidence type="ECO:0000313" key="4">
    <source>
        <dbReference type="EMBL" id="KAK2555919.1"/>
    </source>
</evidence>
<dbReference type="GO" id="GO:0016020">
    <property type="term" value="C:membrane"/>
    <property type="evidence" value="ECO:0007669"/>
    <property type="project" value="InterPro"/>
</dbReference>
<keyword evidence="3" id="KW-0472">Membrane</keyword>
<proteinExistence type="predicted"/>
<sequence length="68" mass="7825">MRRWSARDRFRTTVNVVGDSIVAGTVEHLSRDDLKNFDDYNGVMNDIAPLSNRDESRELDEIAITTRL</sequence>
<evidence type="ECO:0000313" key="5">
    <source>
        <dbReference type="Proteomes" id="UP001249851"/>
    </source>
</evidence>
<dbReference type="InterPro" id="IPR036458">
    <property type="entry name" value="Na:dicarbo_symporter_sf"/>
</dbReference>
<name>A0AAD9UZP2_ACRCE</name>
<organism evidence="4 5">
    <name type="scientific">Acropora cervicornis</name>
    <name type="common">Staghorn coral</name>
    <dbReference type="NCBI Taxonomy" id="6130"/>
    <lineage>
        <taxon>Eukaryota</taxon>
        <taxon>Metazoa</taxon>
        <taxon>Cnidaria</taxon>
        <taxon>Anthozoa</taxon>
        <taxon>Hexacorallia</taxon>
        <taxon>Scleractinia</taxon>
        <taxon>Astrocoeniina</taxon>
        <taxon>Acroporidae</taxon>
        <taxon>Acropora</taxon>
    </lineage>
</organism>